<dbReference type="Gene3D" id="3.10.129.10">
    <property type="entry name" value="Hotdog Thioesterase"/>
    <property type="match status" value="1"/>
</dbReference>
<evidence type="ECO:0000313" key="4">
    <source>
        <dbReference type="Proteomes" id="UP001500968"/>
    </source>
</evidence>
<sequence length="132" mass="15352">MKEHQIQVRVRYSETDQMSVVYHGNYVPYFEMGRVEWLRNKGISYKSLEESGIALPIVSMTINYKKPARYDDLLTVITKFKSQSSVKIEFDCEIRNENDELLTTAHFILVFVDVKLGKAIPPPQYILDVMNS</sequence>
<name>A0ABP7U7M8_9FLAO</name>
<dbReference type="SUPFAM" id="SSF54637">
    <property type="entry name" value="Thioesterase/thiol ester dehydrase-isomerase"/>
    <property type="match status" value="1"/>
</dbReference>
<dbReference type="PIRSF" id="PIRSF003230">
    <property type="entry name" value="YbgC"/>
    <property type="match status" value="1"/>
</dbReference>
<dbReference type="Proteomes" id="UP001500968">
    <property type="component" value="Unassembled WGS sequence"/>
</dbReference>
<protein>
    <submittedName>
        <fullName evidence="3">Thioesterase family protein</fullName>
    </submittedName>
</protein>
<dbReference type="RefSeq" id="WP_290877352.1">
    <property type="nucleotide sequence ID" value="NZ_BAABCR010000015.1"/>
</dbReference>
<evidence type="ECO:0000256" key="1">
    <source>
        <dbReference type="ARBA" id="ARBA00005953"/>
    </source>
</evidence>
<keyword evidence="2" id="KW-0378">Hydrolase</keyword>
<evidence type="ECO:0000256" key="2">
    <source>
        <dbReference type="ARBA" id="ARBA00022801"/>
    </source>
</evidence>
<dbReference type="Pfam" id="PF13279">
    <property type="entry name" value="4HBT_2"/>
    <property type="match status" value="1"/>
</dbReference>
<reference evidence="4" key="1">
    <citation type="journal article" date="2019" name="Int. J. Syst. Evol. Microbiol.">
        <title>The Global Catalogue of Microorganisms (GCM) 10K type strain sequencing project: providing services to taxonomists for standard genome sequencing and annotation.</title>
        <authorList>
            <consortium name="The Broad Institute Genomics Platform"/>
            <consortium name="The Broad Institute Genome Sequencing Center for Infectious Disease"/>
            <person name="Wu L."/>
            <person name="Ma J."/>
        </authorList>
    </citation>
    <scope>NUCLEOTIDE SEQUENCE [LARGE SCALE GENOMIC DNA]</scope>
    <source>
        <strain evidence="4">JCM 17064</strain>
    </source>
</reference>
<dbReference type="EMBL" id="BAABCR010000015">
    <property type="protein sequence ID" value="GAA4037318.1"/>
    <property type="molecule type" value="Genomic_DNA"/>
</dbReference>
<dbReference type="InterPro" id="IPR029069">
    <property type="entry name" value="HotDog_dom_sf"/>
</dbReference>
<keyword evidence="4" id="KW-1185">Reference proteome</keyword>
<gene>
    <name evidence="3" type="ORF">GCM10022386_23940</name>
</gene>
<comment type="similarity">
    <text evidence="1">Belongs to the 4-hydroxybenzoyl-CoA thioesterase family.</text>
</comment>
<dbReference type="CDD" id="cd00586">
    <property type="entry name" value="4HBT"/>
    <property type="match status" value="1"/>
</dbReference>
<proteinExistence type="inferred from homology"/>
<dbReference type="PANTHER" id="PTHR31793:SF27">
    <property type="entry name" value="NOVEL THIOESTERASE SUPERFAMILY DOMAIN AND SAPOSIN A-TYPE DOMAIN CONTAINING PROTEIN (0610012H03RIK)"/>
    <property type="match status" value="1"/>
</dbReference>
<organism evidence="3 4">
    <name type="scientific">Flavobacterium cheonhonense</name>
    <dbReference type="NCBI Taxonomy" id="706185"/>
    <lineage>
        <taxon>Bacteria</taxon>
        <taxon>Pseudomonadati</taxon>
        <taxon>Bacteroidota</taxon>
        <taxon>Flavobacteriia</taxon>
        <taxon>Flavobacteriales</taxon>
        <taxon>Flavobacteriaceae</taxon>
        <taxon>Flavobacterium</taxon>
    </lineage>
</organism>
<dbReference type="InterPro" id="IPR050563">
    <property type="entry name" value="4-hydroxybenzoyl-CoA_TE"/>
</dbReference>
<evidence type="ECO:0000313" key="3">
    <source>
        <dbReference type="EMBL" id="GAA4037318.1"/>
    </source>
</evidence>
<accession>A0ABP7U7M8</accession>
<dbReference type="PANTHER" id="PTHR31793">
    <property type="entry name" value="4-HYDROXYBENZOYL-COA THIOESTERASE FAMILY MEMBER"/>
    <property type="match status" value="1"/>
</dbReference>
<comment type="caution">
    <text evidence="3">The sequence shown here is derived from an EMBL/GenBank/DDBJ whole genome shotgun (WGS) entry which is preliminary data.</text>
</comment>
<dbReference type="NCBIfam" id="TIGR00051">
    <property type="entry name" value="YbgC/FadM family acyl-CoA thioesterase"/>
    <property type="match status" value="1"/>
</dbReference>
<dbReference type="InterPro" id="IPR006684">
    <property type="entry name" value="YbgC/YbaW"/>
</dbReference>